<dbReference type="CDD" id="cd16432">
    <property type="entry name" value="CheB_Rec"/>
    <property type="match status" value="1"/>
</dbReference>
<comment type="catalytic activity">
    <reaction evidence="3 4">
        <text>[protein]-L-glutamate 5-O-methyl ester + H2O = L-glutamyl-[protein] + methanol + H(+)</text>
        <dbReference type="Rhea" id="RHEA:23236"/>
        <dbReference type="Rhea" id="RHEA-COMP:10208"/>
        <dbReference type="Rhea" id="RHEA-COMP:10311"/>
        <dbReference type="ChEBI" id="CHEBI:15377"/>
        <dbReference type="ChEBI" id="CHEBI:15378"/>
        <dbReference type="ChEBI" id="CHEBI:17790"/>
        <dbReference type="ChEBI" id="CHEBI:29973"/>
        <dbReference type="ChEBI" id="CHEBI:82795"/>
        <dbReference type="EC" id="3.1.1.61"/>
    </reaction>
</comment>
<proteinExistence type="inferred from homology"/>
<gene>
    <name evidence="4" type="primary">cheB</name>
    <name evidence="9" type="ORF">CAK95_15140</name>
</gene>
<dbReference type="InterPro" id="IPR011006">
    <property type="entry name" value="CheY-like_superfamily"/>
</dbReference>
<dbReference type="KEGG" id="psin:CAK95_15140"/>
<dbReference type="SMART" id="SM00448">
    <property type="entry name" value="REC"/>
    <property type="match status" value="1"/>
</dbReference>
<feature type="active site" evidence="4 5">
    <location>
        <position position="210"/>
    </location>
</feature>
<dbReference type="GO" id="GO:0006935">
    <property type="term" value="P:chemotaxis"/>
    <property type="evidence" value="ECO:0007669"/>
    <property type="project" value="UniProtKB-UniRule"/>
</dbReference>
<keyword evidence="4 6" id="KW-0597">Phosphoprotein</keyword>
<dbReference type="NCBIfam" id="NF001965">
    <property type="entry name" value="PRK00742.1"/>
    <property type="match status" value="1"/>
</dbReference>
<dbReference type="Gene3D" id="3.40.50.2300">
    <property type="match status" value="1"/>
</dbReference>
<keyword evidence="10" id="KW-1185">Reference proteome</keyword>
<dbReference type="SUPFAM" id="SSF52738">
    <property type="entry name" value="Methylesterase CheB, C-terminal domain"/>
    <property type="match status" value="1"/>
</dbReference>
<dbReference type="InterPro" id="IPR008248">
    <property type="entry name" value="CheB-like"/>
</dbReference>
<dbReference type="AlphaFoldDB" id="A0A1W7A047"/>
<feature type="domain" description="Response regulatory" evidence="7">
    <location>
        <begin position="1"/>
        <end position="117"/>
    </location>
</feature>
<dbReference type="InterPro" id="IPR001789">
    <property type="entry name" value="Sig_transdc_resp-reg_receiver"/>
</dbReference>
<dbReference type="PIRSF" id="PIRSF000876">
    <property type="entry name" value="RR_chemtxs_CheB"/>
    <property type="match status" value="1"/>
</dbReference>
<dbReference type="Pfam" id="PF00072">
    <property type="entry name" value="Response_reg"/>
    <property type="match status" value="1"/>
</dbReference>
<comment type="catalytic activity">
    <reaction evidence="4">
        <text>L-glutaminyl-[protein] + H2O = L-glutamyl-[protein] + NH4(+)</text>
        <dbReference type="Rhea" id="RHEA:16441"/>
        <dbReference type="Rhea" id="RHEA-COMP:10207"/>
        <dbReference type="Rhea" id="RHEA-COMP:10208"/>
        <dbReference type="ChEBI" id="CHEBI:15377"/>
        <dbReference type="ChEBI" id="CHEBI:28938"/>
        <dbReference type="ChEBI" id="CHEBI:29973"/>
        <dbReference type="ChEBI" id="CHEBI:30011"/>
        <dbReference type="EC" id="3.5.1.44"/>
    </reaction>
</comment>
<dbReference type="GO" id="GO:0000156">
    <property type="term" value="F:phosphorelay response regulator activity"/>
    <property type="evidence" value="ECO:0007669"/>
    <property type="project" value="InterPro"/>
</dbReference>
<feature type="active site" evidence="4 5">
    <location>
        <position position="182"/>
    </location>
</feature>
<dbReference type="PROSITE" id="PS50122">
    <property type="entry name" value="CHEB"/>
    <property type="match status" value="1"/>
</dbReference>
<evidence type="ECO:0000313" key="9">
    <source>
        <dbReference type="EMBL" id="ARQ02987.1"/>
    </source>
</evidence>
<dbReference type="Gene3D" id="3.40.50.180">
    <property type="entry name" value="Methylesterase CheB, C-terminal domain"/>
    <property type="match status" value="1"/>
</dbReference>
<comment type="function">
    <text evidence="4">Involved in chemotaxis. Part of a chemotaxis signal transduction system that modulates chemotaxis in response to various stimuli. Catalyzes the demethylation of specific methylglutamate residues introduced into the chemoreceptors (methyl-accepting chemotaxis proteins or MCP) by CheR. Also mediates the irreversible deamidation of specific glutamine residues to glutamic acid.</text>
</comment>
<evidence type="ECO:0000256" key="5">
    <source>
        <dbReference type="PROSITE-ProRule" id="PRU00050"/>
    </source>
</evidence>
<keyword evidence="4" id="KW-0963">Cytoplasm</keyword>
<keyword evidence="1 4" id="KW-0145">Chemotaxis</keyword>
<evidence type="ECO:0000256" key="2">
    <source>
        <dbReference type="ARBA" id="ARBA00022801"/>
    </source>
</evidence>
<evidence type="ECO:0000259" key="7">
    <source>
        <dbReference type="PROSITE" id="PS50110"/>
    </source>
</evidence>
<dbReference type="InterPro" id="IPR000673">
    <property type="entry name" value="Sig_transdc_resp-reg_Me-estase"/>
</dbReference>
<dbReference type="STRING" id="1235591.CAK95_15140"/>
<dbReference type="SUPFAM" id="SSF52172">
    <property type="entry name" value="CheY-like"/>
    <property type="match status" value="1"/>
</dbReference>
<comment type="subcellular location">
    <subcellularLocation>
        <location evidence="4">Cytoplasm</location>
    </subcellularLocation>
</comment>
<dbReference type="InterPro" id="IPR035909">
    <property type="entry name" value="CheB_C"/>
</dbReference>
<feature type="active site" evidence="4 5">
    <location>
        <position position="306"/>
    </location>
</feature>
<organism evidence="9 10">
    <name type="scientific">Pseudorhodoplanes sinuspersici</name>
    <dbReference type="NCBI Taxonomy" id="1235591"/>
    <lineage>
        <taxon>Bacteria</taxon>
        <taxon>Pseudomonadati</taxon>
        <taxon>Pseudomonadota</taxon>
        <taxon>Alphaproteobacteria</taxon>
        <taxon>Hyphomicrobiales</taxon>
        <taxon>Pseudorhodoplanes</taxon>
    </lineage>
</organism>
<dbReference type="EC" id="3.5.1.44" evidence="4"/>
<dbReference type="EC" id="3.1.1.61" evidence="4"/>
<reference evidence="9 10" key="1">
    <citation type="submission" date="2017-05" db="EMBL/GenBank/DDBJ databases">
        <title>Full genome sequence of Pseudorhodoplanes sinuspersici.</title>
        <authorList>
            <person name="Dastgheib S.M.M."/>
            <person name="Shavandi M."/>
            <person name="Tirandaz H."/>
        </authorList>
    </citation>
    <scope>NUCLEOTIDE SEQUENCE [LARGE SCALE GENOMIC DNA]</scope>
    <source>
        <strain evidence="9 10">RIPI110</strain>
    </source>
</reference>
<evidence type="ECO:0000256" key="1">
    <source>
        <dbReference type="ARBA" id="ARBA00022500"/>
    </source>
</evidence>
<evidence type="ECO:0000256" key="4">
    <source>
        <dbReference type="HAMAP-Rule" id="MF_00099"/>
    </source>
</evidence>
<evidence type="ECO:0000313" key="10">
    <source>
        <dbReference type="Proteomes" id="UP000194137"/>
    </source>
</evidence>
<dbReference type="PANTHER" id="PTHR42872">
    <property type="entry name" value="PROTEIN-GLUTAMATE METHYLESTERASE/PROTEIN-GLUTAMINE GLUTAMINASE"/>
    <property type="match status" value="1"/>
</dbReference>
<keyword evidence="2 4" id="KW-0378">Hydrolase</keyword>
<dbReference type="HAMAP" id="MF_00099">
    <property type="entry name" value="CheB_chemtxs"/>
    <property type="match status" value="1"/>
</dbReference>
<dbReference type="OrthoDB" id="9793421at2"/>
<sequence length="366" mass="38716">MVVDDSAIARGFVRRWVETEDGMEIVASLQTAREALNYLERTDPDVVVLDIEMPDMDGITALPLILQKRPDVAVIIASTLTRRNAEISLRALSLGALDCIQKPDAQGAVTSESYRHALVTRIRELGARARRVPAITKIPSVEPATPKGKSGANILAFVNTREPISLRPMPTTAPRVLVVGSSTGGPQALTEICTRLGPVIDQAPVLITQHMPPTFTSILAEHLARATGRPAQEAEDGEPICAGHIYIAPGHRHFRVARTNGQPVAILDDAPPVHFCKPAVDILFSSAAEVWGAWVLGLVLTGMGTDGTGGAADIVASGGSIIAQDEATSIVWGMPGSVAQAGLCSSILPLNEIAPAITHIFTGRRA</sequence>
<dbReference type="EMBL" id="CP021112">
    <property type="protein sequence ID" value="ARQ02987.1"/>
    <property type="molecule type" value="Genomic_DNA"/>
</dbReference>
<comment type="PTM">
    <text evidence="4">Phosphorylated by CheA. Phosphorylation of the N-terminal regulatory domain activates the methylesterase activity.</text>
</comment>
<dbReference type="CDD" id="cd17541">
    <property type="entry name" value="REC_CheB-like"/>
    <property type="match status" value="1"/>
</dbReference>
<feature type="modified residue" description="4-aspartylphosphate" evidence="4 6">
    <location>
        <position position="50"/>
    </location>
</feature>
<feature type="domain" description="CheB-type methylesterase" evidence="8">
    <location>
        <begin position="170"/>
        <end position="358"/>
    </location>
</feature>
<dbReference type="Pfam" id="PF01339">
    <property type="entry name" value="CheB_methylest"/>
    <property type="match status" value="1"/>
</dbReference>
<comment type="similarity">
    <text evidence="4">Belongs to the CheB family.</text>
</comment>
<dbReference type="Proteomes" id="UP000194137">
    <property type="component" value="Chromosome"/>
</dbReference>
<accession>A0A1W7A047</accession>
<dbReference type="GO" id="GO:0008984">
    <property type="term" value="F:protein-glutamate methylesterase activity"/>
    <property type="evidence" value="ECO:0007669"/>
    <property type="project" value="UniProtKB-UniRule"/>
</dbReference>
<comment type="domain">
    <text evidence="4">Contains a C-terminal catalytic domain, and an N-terminal region which modulates catalytic activity.</text>
</comment>
<evidence type="ECO:0000256" key="6">
    <source>
        <dbReference type="PROSITE-ProRule" id="PRU00169"/>
    </source>
</evidence>
<dbReference type="GO" id="GO:0050568">
    <property type="term" value="F:protein-glutamine glutaminase activity"/>
    <property type="evidence" value="ECO:0007669"/>
    <property type="project" value="UniProtKB-UniRule"/>
</dbReference>
<evidence type="ECO:0000259" key="8">
    <source>
        <dbReference type="PROSITE" id="PS50122"/>
    </source>
</evidence>
<protein>
    <recommendedName>
        <fullName evidence="4">Protein-glutamate methylesterase/protein-glutamine glutaminase</fullName>
        <ecNumber evidence="4">3.1.1.61</ecNumber>
        <ecNumber evidence="4">3.5.1.44</ecNumber>
    </recommendedName>
</protein>
<evidence type="ECO:0000256" key="3">
    <source>
        <dbReference type="ARBA" id="ARBA00048267"/>
    </source>
</evidence>
<name>A0A1W7A047_9HYPH</name>
<dbReference type="PROSITE" id="PS50110">
    <property type="entry name" value="RESPONSE_REGULATORY"/>
    <property type="match status" value="1"/>
</dbReference>
<dbReference type="PANTHER" id="PTHR42872:SF3">
    <property type="entry name" value="PROTEIN-GLUTAMATE METHYLESTERASE_PROTEIN-GLUTAMINE GLUTAMINASE 1"/>
    <property type="match status" value="1"/>
</dbReference>
<dbReference type="GO" id="GO:0005737">
    <property type="term" value="C:cytoplasm"/>
    <property type="evidence" value="ECO:0007669"/>
    <property type="project" value="UniProtKB-SubCell"/>
</dbReference>